<keyword evidence="4" id="KW-1185">Reference proteome</keyword>
<keyword evidence="3" id="KW-0378">Hydrolase</keyword>
<dbReference type="EMBL" id="FOEC01000003">
    <property type="protein sequence ID" value="SEO63777.1"/>
    <property type="molecule type" value="Genomic_DNA"/>
</dbReference>
<proteinExistence type="predicted"/>
<reference evidence="4" key="1">
    <citation type="submission" date="2016-10" db="EMBL/GenBank/DDBJ databases">
        <authorList>
            <person name="Varghese N."/>
        </authorList>
    </citation>
    <scope>NUCLEOTIDE SEQUENCE [LARGE SCALE GENOMIC DNA]</scope>
    <source>
        <strain evidence="4">DSM 21843</strain>
    </source>
</reference>
<organism evidence="3 4">
    <name type="scientific">Denitrobacterium detoxificans</name>
    <dbReference type="NCBI Taxonomy" id="79604"/>
    <lineage>
        <taxon>Bacteria</taxon>
        <taxon>Bacillati</taxon>
        <taxon>Actinomycetota</taxon>
        <taxon>Coriobacteriia</taxon>
        <taxon>Eggerthellales</taxon>
        <taxon>Eggerthellaceae</taxon>
        <taxon>Denitrobacterium</taxon>
    </lineage>
</organism>
<feature type="region of interest" description="Disordered" evidence="2">
    <location>
        <begin position="231"/>
        <end position="267"/>
    </location>
</feature>
<feature type="compositionally biased region" description="Low complexity" evidence="2">
    <location>
        <begin position="258"/>
        <end position="267"/>
    </location>
</feature>
<feature type="coiled-coil region" evidence="1">
    <location>
        <begin position="59"/>
        <end position="114"/>
    </location>
</feature>
<evidence type="ECO:0000256" key="2">
    <source>
        <dbReference type="SAM" id="MobiDB-lite"/>
    </source>
</evidence>
<dbReference type="GO" id="GO:0016787">
    <property type="term" value="F:hydrolase activity"/>
    <property type="evidence" value="ECO:0007669"/>
    <property type="project" value="UniProtKB-KW"/>
</dbReference>
<feature type="compositionally biased region" description="Low complexity" evidence="2">
    <location>
        <begin position="197"/>
        <end position="206"/>
    </location>
</feature>
<evidence type="ECO:0000256" key="1">
    <source>
        <dbReference type="SAM" id="Coils"/>
    </source>
</evidence>
<name>A0A1H8RBX2_9ACTN</name>
<feature type="compositionally biased region" description="Acidic residues" evidence="2">
    <location>
        <begin position="179"/>
        <end position="188"/>
    </location>
</feature>
<dbReference type="Gene3D" id="6.10.250.3150">
    <property type="match status" value="1"/>
</dbReference>
<dbReference type="STRING" id="79604.AAY81_02845"/>
<dbReference type="AlphaFoldDB" id="A0A1H8RBX2"/>
<protein>
    <submittedName>
        <fullName evidence="3">N-terminal domain of peptidoglycan hydrolase CwlO-containing protein</fullName>
    </submittedName>
</protein>
<accession>A0A1H8RBX2</accession>
<evidence type="ECO:0000313" key="4">
    <source>
        <dbReference type="Proteomes" id="UP000182975"/>
    </source>
</evidence>
<dbReference type="Proteomes" id="UP000182975">
    <property type="component" value="Unassembled WGS sequence"/>
</dbReference>
<keyword evidence="1" id="KW-0175">Coiled coil</keyword>
<gene>
    <name evidence="3" type="ORF">SAMN02910314_00747</name>
</gene>
<sequence>MAASAAHRVSSRFSFGRSRAAHAGQSASRVAFSILVSCALVAGTTPSAAFADDTATSDVDTSAENLSNLQKQVESSANEYNNAIQKLEDLQAQMEQNQQRIDEINEQLPEQEERSADAFRVLYILQQESGGLIEMILSSEDFSEFIRNIDYLDCLHDHNANELAKLTSMKEELETTQAELEEQTEQAESEAARAERALSQAQSARQEAQEKAEAIAAQQAAEAAAAAAAAESASSEASNEAGVDAQNPAVDTSSQDTSGNVSGSVSSGSVDWSADKTSFVNQWAGRIDAYLSGTPLAGQGTVFAEAAWDYGVDPRWSPAISYVESSCGAYCFRSYNAWGWGSSSWGSWDEAIRAHVSGLARIYGSTLTYSAAQKYCPPNSTGWYNNVLAQMNQI</sequence>
<dbReference type="RefSeq" id="WP_156501482.1">
    <property type="nucleotide sequence ID" value="NZ_CP011402.1"/>
</dbReference>
<feature type="region of interest" description="Disordered" evidence="2">
    <location>
        <begin position="175"/>
        <end position="213"/>
    </location>
</feature>
<feature type="compositionally biased region" description="Low complexity" evidence="2">
    <location>
        <begin position="231"/>
        <end position="241"/>
    </location>
</feature>
<evidence type="ECO:0000313" key="3">
    <source>
        <dbReference type="EMBL" id="SEO63777.1"/>
    </source>
</evidence>